<keyword evidence="1" id="KW-0472">Membrane</keyword>
<keyword evidence="1" id="KW-0812">Transmembrane</keyword>
<dbReference type="Proteomes" id="UP000553193">
    <property type="component" value="Unassembled WGS sequence"/>
</dbReference>
<dbReference type="RefSeq" id="WP_184385053.1">
    <property type="nucleotide sequence ID" value="NZ_JACIDJ010000005.1"/>
</dbReference>
<proteinExistence type="predicted"/>
<feature type="transmembrane region" description="Helical" evidence="1">
    <location>
        <begin position="71"/>
        <end position="104"/>
    </location>
</feature>
<sequence length="105" mass="10527">MSADDLALALLVAACAAMRGAGLFVAGRLGADHPFVRWAASVAMATLAAFVTLAVVAPTGSLTLIPWQGRVAGFCAAMGVLAWRGGLFAPLMAGLAATLLVAMLV</sequence>
<reference evidence="2 3" key="1">
    <citation type="submission" date="2020-08" db="EMBL/GenBank/DDBJ databases">
        <title>Genomic Encyclopedia of Type Strains, Phase IV (KMG-IV): sequencing the most valuable type-strain genomes for metagenomic binning, comparative biology and taxonomic classification.</title>
        <authorList>
            <person name="Goeker M."/>
        </authorList>
    </citation>
    <scope>NUCLEOTIDE SEQUENCE [LARGE SCALE GENOMIC DNA]</scope>
    <source>
        <strain evidence="2 3">DSM 19979</strain>
    </source>
</reference>
<dbReference type="EMBL" id="JACIDJ010000005">
    <property type="protein sequence ID" value="MBB3899356.1"/>
    <property type="molecule type" value="Genomic_DNA"/>
</dbReference>
<evidence type="ECO:0000313" key="2">
    <source>
        <dbReference type="EMBL" id="MBB3899356.1"/>
    </source>
</evidence>
<dbReference type="AlphaFoldDB" id="A0A840AFQ3"/>
<gene>
    <name evidence="2" type="ORF">GGQ83_002808</name>
</gene>
<evidence type="ECO:0008006" key="4">
    <source>
        <dbReference type="Google" id="ProtNLM"/>
    </source>
</evidence>
<evidence type="ECO:0000256" key="1">
    <source>
        <dbReference type="SAM" id="Phobius"/>
    </source>
</evidence>
<accession>A0A840AFQ3</accession>
<protein>
    <recommendedName>
        <fullName evidence="4">Branched-chain amino acid transport protein (AzlD)</fullName>
    </recommendedName>
</protein>
<keyword evidence="3" id="KW-1185">Reference proteome</keyword>
<comment type="caution">
    <text evidence="2">The sequence shown here is derived from an EMBL/GenBank/DDBJ whole genome shotgun (WGS) entry which is preliminary data.</text>
</comment>
<feature type="transmembrane region" description="Helical" evidence="1">
    <location>
        <begin position="36"/>
        <end position="59"/>
    </location>
</feature>
<evidence type="ECO:0000313" key="3">
    <source>
        <dbReference type="Proteomes" id="UP000553193"/>
    </source>
</evidence>
<name>A0A840AFQ3_9PROT</name>
<organism evidence="2 3">
    <name type="scientific">Roseococcus suduntuyensis</name>
    <dbReference type="NCBI Taxonomy" id="455361"/>
    <lineage>
        <taxon>Bacteria</taxon>
        <taxon>Pseudomonadati</taxon>
        <taxon>Pseudomonadota</taxon>
        <taxon>Alphaproteobacteria</taxon>
        <taxon>Acetobacterales</taxon>
        <taxon>Roseomonadaceae</taxon>
        <taxon>Roseococcus</taxon>
    </lineage>
</organism>
<keyword evidence="1" id="KW-1133">Transmembrane helix</keyword>